<keyword evidence="1" id="KW-0732">Signal</keyword>
<reference evidence="3 4" key="1">
    <citation type="submission" date="2022-12" db="EMBL/GenBank/DDBJ databases">
        <authorList>
            <person name="Mo P."/>
        </authorList>
    </citation>
    <scope>NUCLEOTIDE SEQUENCE [LARGE SCALE GENOMIC DNA]</scope>
    <source>
        <strain evidence="3 4">HUAS 2-6</strain>
    </source>
</reference>
<dbReference type="GO" id="GO:0016787">
    <property type="term" value="F:hydrolase activity"/>
    <property type="evidence" value="ECO:0007669"/>
    <property type="project" value="UniProtKB-KW"/>
</dbReference>
<dbReference type="PANTHER" id="PTHR43798">
    <property type="entry name" value="MONOACYLGLYCEROL LIPASE"/>
    <property type="match status" value="1"/>
</dbReference>
<name>A0ABY7NW90_9ACTN</name>
<dbReference type="InterPro" id="IPR000073">
    <property type="entry name" value="AB_hydrolase_1"/>
</dbReference>
<dbReference type="SUPFAM" id="SSF53474">
    <property type="entry name" value="alpha/beta-Hydrolases"/>
    <property type="match status" value="1"/>
</dbReference>
<evidence type="ECO:0000259" key="2">
    <source>
        <dbReference type="Pfam" id="PF00561"/>
    </source>
</evidence>
<dbReference type="InterPro" id="IPR029058">
    <property type="entry name" value="AB_hydrolase_fold"/>
</dbReference>
<feature type="signal peptide" evidence="1">
    <location>
        <begin position="1"/>
        <end position="27"/>
    </location>
</feature>
<protein>
    <submittedName>
        <fullName evidence="3">Alpha/beta hydrolase</fullName>
    </submittedName>
</protein>
<keyword evidence="4" id="KW-1185">Reference proteome</keyword>
<dbReference type="Pfam" id="PF00561">
    <property type="entry name" value="Abhydrolase_1"/>
    <property type="match status" value="1"/>
</dbReference>
<dbReference type="PROSITE" id="PS51257">
    <property type="entry name" value="PROKAR_LIPOPROTEIN"/>
    <property type="match status" value="1"/>
</dbReference>
<gene>
    <name evidence="3" type="ORF">O1G22_05670</name>
</gene>
<dbReference type="RefSeq" id="WP_270080280.1">
    <property type="nucleotide sequence ID" value="NZ_CP115300.1"/>
</dbReference>
<organism evidence="3 4">
    <name type="scientific">Streptomyces camelliae</name>
    <dbReference type="NCBI Taxonomy" id="3004093"/>
    <lineage>
        <taxon>Bacteria</taxon>
        <taxon>Bacillati</taxon>
        <taxon>Actinomycetota</taxon>
        <taxon>Actinomycetes</taxon>
        <taxon>Kitasatosporales</taxon>
        <taxon>Streptomycetaceae</taxon>
        <taxon>Streptomyces</taxon>
    </lineage>
</organism>
<dbReference type="InterPro" id="IPR050266">
    <property type="entry name" value="AB_hydrolase_sf"/>
</dbReference>
<accession>A0ABY7NW90</accession>
<dbReference type="Proteomes" id="UP001212326">
    <property type="component" value="Chromosome"/>
</dbReference>
<feature type="chain" id="PRO_5047194817" evidence="1">
    <location>
        <begin position="28"/>
        <end position="331"/>
    </location>
</feature>
<evidence type="ECO:0000313" key="4">
    <source>
        <dbReference type="Proteomes" id="UP001212326"/>
    </source>
</evidence>
<feature type="domain" description="AB hydrolase-1" evidence="2">
    <location>
        <begin position="71"/>
        <end position="199"/>
    </location>
</feature>
<keyword evidence="3" id="KW-0378">Hydrolase</keyword>
<dbReference type="PANTHER" id="PTHR43798:SF5">
    <property type="entry name" value="MONOACYLGLYCEROL LIPASE ABHD6"/>
    <property type="match status" value="1"/>
</dbReference>
<sequence>MSAKILLPRLTKLPWLPWLLCAGLALAGCAGATAAPTGTPSPSSGTEFSGRVDIGGGRGLYLHCKGSGTPTVILESGLHESSDTWSVTDTKPPVPPRPSVFDGVASFTRVCAYDRPGTLRNTRKPTLTTRSTDVTGTRSLAGMSGDLDKLLKAAKVPGPYVLAGHSFGGMVIRLYAQQHPGQVAGLVFVDAFGADLKKLMGGDWQAYLKVLARPGTPFDHDPKFEQVDVDGAVTAVNGAKPLPHVPAAVLSKSEPFAAPSGTPKNVMDTVESVWPKAQDTLVGLEPQTPHLIATGSGHYIMIHDPDLTTSAIALVRDRALHGGGKSAPAGQ</sequence>
<dbReference type="EMBL" id="CP115300">
    <property type="protein sequence ID" value="WBO62340.1"/>
    <property type="molecule type" value="Genomic_DNA"/>
</dbReference>
<dbReference type="Gene3D" id="3.40.50.1820">
    <property type="entry name" value="alpha/beta hydrolase"/>
    <property type="match status" value="1"/>
</dbReference>
<evidence type="ECO:0000256" key="1">
    <source>
        <dbReference type="SAM" id="SignalP"/>
    </source>
</evidence>
<evidence type="ECO:0000313" key="3">
    <source>
        <dbReference type="EMBL" id="WBO62340.1"/>
    </source>
</evidence>
<proteinExistence type="predicted"/>